<evidence type="ECO:0000256" key="3">
    <source>
        <dbReference type="ARBA" id="ARBA00022989"/>
    </source>
</evidence>
<evidence type="ECO:0000256" key="1">
    <source>
        <dbReference type="ARBA" id="ARBA00004141"/>
    </source>
</evidence>
<proteinExistence type="inferred from homology"/>
<comment type="subcellular location">
    <subcellularLocation>
        <location evidence="1 5">Membrane</location>
        <topology evidence="1 5">Multi-pass membrane protein</topology>
    </subcellularLocation>
</comment>
<feature type="transmembrane region" description="Helical" evidence="5">
    <location>
        <begin position="95"/>
        <end position="113"/>
    </location>
</feature>
<gene>
    <name evidence="6" type="ORF">SBAD_LOCUS1485</name>
</gene>
<evidence type="ECO:0000256" key="2">
    <source>
        <dbReference type="ARBA" id="ARBA00022692"/>
    </source>
</evidence>
<feature type="transmembrane region" description="Helical" evidence="5">
    <location>
        <begin position="119"/>
        <end position="139"/>
    </location>
</feature>
<keyword evidence="3 5" id="KW-1133">Transmembrane helix</keyword>
<protein>
    <recommendedName>
        <fullName evidence="5">PRA1 family protein</fullName>
    </recommendedName>
</protein>
<dbReference type="InterPro" id="IPR004895">
    <property type="entry name" value="Prenylated_rab_accept_PRA1"/>
</dbReference>
<evidence type="ECO:0000256" key="5">
    <source>
        <dbReference type="RuleBase" id="RU363107"/>
    </source>
</evidence>
<dbReference type="Pfam" id="PF03208">
    <property type="entry name" value="PRA1"/>
    <property type="match status" value="1"/>
</dbReference>
<reference evidence="6 7" key="2">
    <citation type="submission" date="2018-11" db="EMBL/GenBank/DDBJ databases">
        <authorList>
            <consortium name="Pathogen Informatics"/>
        </authorList>
    </citation>
    <scope>NUCLEOTIDE SEQUENCE [LARGE SCALE GENOMIC DNA]</scope>
</reference>
<keyword evidence="2 5" id="KW-0812">Transmembrane</keyword>
<dbReference type="AlphaFoldDB" id="A0A183ICZ1"/>
<sequence length="177" mass="20262">MGGESSDWQLTPLRTLDDFILGSARFQIPPYRDSNRWTNRIINNLLYYQTNYFALILLMFLIVGEMCFGLFALCLAIGAFVYVTSKHEQLLQFKIAHPIINIIVILLASFLLVRMLDSVLVFIFGLALPLLMTFIHASFRLRNVMNKLTNKLESLGLKKTLMGHLLDALAFIFKICI</sequence>
<accession>A0A183ICZ1</accession>
<organism evidence="8">
    <name type="scientific">Soboliphyme baturini</name>
    <dbReference type="NCBI Taxonomy" id="241478"/>
    <lineage>
        <taxon>Eukaryota</taxon>
        <taxon>Metazoa</taxon>
        <taxon>Ecdysozoa</taxon>
        <taxon>Nematoda</taxon>
        <taxon>Enoplea</taxon>
        <taxon>Dorylaimia</taxon>
        <taxon>Dioctophymatida</taxon>
        <taxon>Dioctophymatoidea</taxon>
        <taxon>Soboliphymatidae</taxon>
        <taxon>Soboliphyme</taxon>
    </lineage>
</organism>
<name>A0A183ICZ1_9BILA</name>
<comment type="similarity">
    <text evidence="5">Belongs to the PRA1 family.</text>
</comment>
<evidence type="ECO:0000313" key="8">
    <source>
        <dbReference type="WBParaSite" id="SBAD_0000155601-mRNA-1"/>
    </source>
</evidence>
<dbReference type="GO" id="GO:0016020">
    <property type="term" value="C:membrane"/>
    <property type="evidence" value="ECO:0007669"/>
    <property type="project" value="UniProtKB-SubCell"/>
</dbReference>
<dbReference type="OrthoDB" id="18213at2759"/>
<dbReference type="Proteomes" id="UP000270296">
    <property type="component" value="Unassembled WGS sequence"/>
</dbReference>
<dbReference type="WBParaSite" id="SBAD_0000155601-mRNA-1">
    <property type="protein sequence ID" value="SBAD_0000155601-mRNA-1"/>
    <property type="gene ID" value="SBAD_0000155601"/>
</dbReference>
<reference evidence="8" key="1">
    <citation type="submission" date="2016-06" db="UniProtKB">
        <authorList>
            <consortium name="WormBaseParasite"/>
        </authorList>
    </citation>
    <scope>IDENTIFICATION</scope>
</reference>
<dbReference type="PANTHER" id="PTHR12859:SF0">
    <property type="entry name" value="PRA1 FAMILY PROTEIN"/>
    <property type="match status" value="1"/>
</dbReference>
<evidence type="ECO:0000313" key="7">
    <source>
        <dbReference type="Proteomes" id="UP000270296"/>
    </source>
</evidence>
<evidence type="ECO:0000313" key="6">
    <source>
        <dbReference type="EMBL" id="VDO94492.1"/>
    </source>
</evidence>
<keyword evidence="7" id="KW-1185">Reference proteome</keyword>
<dbReference type="EMBL" id="UZAM01006841">
    <property type="protein sequence ID" value="VDO94492.1"/>
    <property type="molecule type" value="Genomic_DNA"/>
</dbReference>
<feature type="transmembrane region" description="Helical" evidence="5">
    <location>
        <begin position="52"/>
        <end position="83"/>
    </location>
</feature>
<evidence type="ECO:0000256" key="4">
    <source>
        <dbReference type="ARBA" id="ARBA00023136"/>
    </source>
</evidence>
<keyword evidence="4 5" id="KW-0472">Membrane</keyword>
<dbReference type="PANTHER" id="PTHR12859">
    <property type="entry name" value="PRA1 PROTEIN"/>
    <property type="match status" value="1"/>
</dbReference>